<dbReference type="SMART" id="SM00463">
    <property type="entry name" value="SMR"/>
    <property type="match status" value="1"/>
</dbReference>
<dbReference type="RefSeq" id="WP_245916314.1">
    <property type="nucleotide sequence ID" value="NZ_MUHY01000001.1"/>
</dbReference>
<dbReference type="InterPro" id="IPR002625">
    <property type="entry name" value="Smr_dom"/>
</dbReference>
<keyword evidence="2" id="KW-0540">Nuclease</keyword>
<dbReference type="PANTHER" id="PTHR35562:SF2">
    <property type="entry name" value="DNA ENDONUCLEASE SMRA-RELATED"/>
    <property type="match status" value="1"/>
</dbReference>
<dbReference type="SUPFAM" id="SSF160443">
    <property type="entry name" value="SMR domain-like"/>
    <property type="match status" value="1"/>
</dbReference>
<gene>
    <name evidence="2" type="primary">smrA</name>
    <name evidence="2" type="ORF">BZL35_00227</name>
</gene>
<evidence type="ECO:0000313" key="2">
    <source>
        <dbReference type="EMBL" id="PSB92002.1"/>
    </source>
</evidence>
<keyword evidence="2" id="KW-0378">Hydrolase</keyword>
<feature type="domain" description="Smr" evidence="1">
    <location>
        <begin position="148"/>
        <end position="229"/>
    </location>
</feature>
<keyword evidence="3" id="KW-1185">Reference proteome</keyword>
<reference evidence="2 3" key="1">
    <citation type="journal article" date="2017" name="Front. Microbiol.">
        <title>Genome of Ca. Pandoraea novymonadis, an Endosymbiotic Bacterium of the Trypanosomatid Novymonas esmeraldas.</title>
        <authorList>
            <person name="Kostygov A.Y."/>
            <person name="Butenko A."/>
            <person name="Nenarokova A."/>
            <person name="Tashyreva D."/>
            <person name="Flegontov P."/>
            <person name="Lukes J."/>
            <person name="Yurchenko V."/>
        </authorList>
    </citation>
    <scope>NUCLEOTIDE SEQUENCE [LARGE SCALE GENOMIC DNA]</scope>
    <source>
        <strain evidence="2 3">E262</strain>
    </source>
</reference>
<organism evidence="2 3">
    <name type="scientific">Candidatus Pandoraea novymonadis</name>
    <dbReference type="NCBI Taxonomy" id="1808959"/>
    <lineage>
        <taxon>Bacteria</taxon>
        <taxon>Pseudomonadati</taxon>
        <taxon>Pseudomonadota</taxon>
        <taxon>Betaproteobacteria</taxon>
        <taxon>Burkholderiales</taxon>
        <taxon>Burkholderiaceae</taxon>
        <taxon>Pandoraea</taxon>
    </lineage>
</organism>
<dbReference type="PROSITE" id="PS50828">
    <property type="entry name" value="SMR"/>
    <property type="match status" value="1"/>
</dbReference>
<evidence type="ECO:0000313" key="3">
    <source>
        <dbReference type="Proteomes" id="UP000242660"/>
    </source>
</evidence>
<accession>A0ABX5FFQ4</accession>
<proteinExistence type="predicted"/>
<keyword evidence="2" id="KW-0255">Endonuclease</keyword>
<dbReference type="GO" id="GO:0004519">
    <property type="term" value="F:endonuclease activity"/>
    <property type="evidence" value="ECO:0007669"/>
    <property type="project" value="UniProtKB-KW"/>
</dbReference>
<dbReference type="EMBL" id="MUHY01000001">
    <property type="protein sequence ID" value="PSB92002.1"/>
    <property type="molecule type" value="Genomic_DNA"/>
</dbReference>
<sequence length="238" mass="27245">MPAFNISGMRINIKTPKLTLNDLVELRDRISKDRESRDSAHKKLERHTQDALTDARIFRNSIGQITPISSKWIQNRATLLLRQLPPPITTQKIRETQSTVDIDKSLSDEFYPKGLLESVEQLAYRRHGTDRKILNQLKKGYWVIQKKLDLHGMRREEAREALSIFLHEAVRCKSRCVHIIHGKGLNSIDQKPVLKDKVRGWLAQKDEVLAYCEAKTKDGGSGALIVLLKAKQTGPHKE</sequence>
<dbReference type="Proteomes" id="UP000242660">
    <property type="component" value="Unassembled WGS sequence"/>
</dbReference>
<dbReference type="Pfam" id="PF01713">
    <property type="entry name" value="Smr"/>
    <property type="match status" value="1"/>
</dbReference>
<protein>
    <submittedName>
        <fullName evidence="2">DNA endonuclease SmrA</fullName>
    </submittedName>
</protein>
<comment type="caution">
    <text evidence="2">The sequence shown here is derived from an EMBL/GenBank/DDBJ whole genome shotgun (WGS) entry which is preliminary data.</text>
</comment>
<dbReference type="PANTHER" id="PTHR35562">
    <property type="entry name" value="DNA ENDONUCLEASE SMRA-RELATED"/>
    <property type="match status" value="1"/>
</dbReference>
<dbReference type="Gene3D" id="3.30.1370.110">
    <property type="match status" value="1"/>
</dbReference>
<name>A0ABX5FFQ4_9BURK</name>
<dbReference type="InterPro" id="IPR036063">
    <property type="entry name" value="Smr_dom_sf"/>
</dbReference>
<evidence type="ECO:0000259" key="1">
    <source>
        <dbReference type="PROSITE" id="PS50828"/>
    </source>
</evidence>